<name>A0A511ZEA5_9BACI</name>
<dbReference type="EMBL" id="BJYM01000002">
    <property type="protein sequence ID" value="GEN85741.1"/>
    <property type="molecule type" value="Genomic_DNA"/>
</dbReference>
<evidence type="ECO:0000313" key="2">
    <source>
        <dbReference type="EMBL" id="GEN85741.1"/>
    </source>
</evidence>
<dbReference type="InterPro" id="IPR026353">
    <property type="entry name" value="Hypoxan-DNA_Glyclase"/>
</dbReference>
<feature type="domain" description="Uracil-DNA glycosylase-like" evidence="1">
    <location>
        <begin position="8"/>
        <end position="163"/>
    </location>
</feature>
<dbReference type="Proteomes" id="UP000321558">
    <property type="component" value="Unassembled WGS sequence"/>
</dbReference>
<dbReference type="AlphaFoldDB" id="A0A511ZEA5"/>
<dbReference type="STRING" id="582851.GCA_900162665_02711"/>
<reference evidence="2 3" key="1">
    <citation type="submission" date="2019-07" db="EMBL/GenBank/DDBJ databases">
        <title>Whole genome shotgun sequence of Oceanobacillus sojae NBRC 105379.</title>
        <authorList>
            <person name="Hosoyama A."/>
            <person name="Uohara A."/>
            <person name="Ohji S."/>
            <person name="Ichikawa N."/>
        </authorList>
    </citation>
    <scope>NUCLEOTIDE SEQUENCE [LARGE SCALE GENOMIC DNA]</scope>
    <source>
        <strain evidence="2 3">NBRC 105379</strain>
    </source>
</reference>
<organism evidence="2 3">
    <name type="scientific">Oceanobacillus sojae</name>
    <dbReference type="NCBI Taxonomy" id="582851"/>
    <lineage>
        <taxon>Bacteria</taxon>
        <taxon>Bacillati</taxon>
        <taxon>Bacillota</taxon>
        <taxon>Bacilli</taxon>
        <taxon>Bacillales</taxon>
        <taxon>Bacillaceae</taxon>
        <taxon>Oceanobacillus</taxon>
    </lineage>
</organism>
<dbReference type="SUPFAM" id="SSF52141">
    <property type="entry name" value="Uracil-DNA glycosylase-like"/>
    <property type="match status" value="1"/>
</dbReference>
<evidence type="ECO:0000313" key="3">
    <source>
        <dbReference type="Proteomes" id="UP000321558"/>
    </source>
</evidence>
<dbReference type="InterPro" id="IPR036895">
    <property type="entry name" value="Uracil-DNA_glycosylase-like_sf"/>
</dbReference>
<dbReference type="Pfam" id="PF03167">
    <property type="entry name" value="UDG"/>
    <property type="match status" value="1"/>
</dbReference>
<protein>
    <submittedName>
        <fullName evidence="2">DNA-deoxyinosine glycosylase</fullName>
    </submittedName>
</protein>
<comment type="caution">
    <text evidence="2">The sequence shown here is derived from an EMBL/GenBank/DDBJ whole genome shotgun (WGS) entry which is preliminary data.</text>
</comment>
<dbReference type="InterPro" id="IPR005122">
    <property type="entry name" value="Uracil-DNA_glycosylase-like"/>
</dbReference>
<accession>A0A511ZEA5</accession>
<dbReference type="Gene3D" id="3.40.470.10">
    <property type="entry name" value="Uracil-DNA glycosylase-like domain"/>
    <property type="match status" value="1"/>
</dbReference>
<gene>
    <name evidence="2" type="ORF">OSO01_04800</name>
</gene>
<dbReference type="SMART" id="SM00986">
    <property type="entry name" value="UDG"/>
    <property type="match status" value="1"/>
</dbReference>
<dbReference type="CDD" id="cd10032">
    <property type="entry name" value="UDG-F6_HDG"/>
    <property type="match status" value="1"/>
</dbReference>
<evidence type="ECO:0000259" key="1">
    <source>
        <dbReference type="SMART" id="SM00986"/>
    </source>
</evidence>
<dbReference type="NCBIfam" id="TIGR04274">
    <property type="entry name" value="hypoxanDNAglyco"/>
    <property type="match status" value="1"/>
</dbReference>
<sequence length="176" mass="20414">MAKLQSFAPVIGNKPRVLIVGSMPSIKSLEEQEYYGNPRNHFWPIMYRILEDKPAETYAEKIHLIKKNHIALWDTIGYCYRQGSLDIHIEEEEPNDIAGLLEEYPTIQLIACNGTKAYQMYKKFISPLLQQEIDVIKLPSTSPVPGKYNKTFEEKIESWSVITNYLDVIKSYEEEI</sequence>
<proteinExistence type="predicted"/>
<dbReference type="RefSeq" id="WP_186813521.1">
    <property type="nucleotide sequence ID" value="NZ_BJYM01000002.1"/>
</dbReference>
<dbReference type="SMART" id="SM00987">
    <property type="entry name" value="UreE_C"/>
    <property type="match status" value="1"/>
</dbReference>
<keyword evidence="3" id="KW-1185">Reference proteome</keyword>